<gene>
    <name evidence="2" type="ORF">CDAR_96591</name>
</gene>
<evidence type="ECO:0000313" key="3">
    <source>
        <dbReference type="Proteomes" id="UP001054837"/>
    </source>
</evidence>
<proteinExistence type="predicted"/>
<sequence length="92" mass="10287">MESLNSSILERGRSKGTIRPNEKCFGSLGKSRIPLATFPDTGEGAKGRVVVFLRPLCLVFRQVITGMITWRRALPRVLIEVSLMNPVCRRDS</sequence>
<protein>
    <submittedName>
        <fullName evidence="2">Uncharacterized protein</fullName>
    </submittedName>
</protein>
<feature type="region of interest" description="Disordered" evidence="1">
    <location>
        <begin position="1"/>
        <end position="22"/>
    </location>
</feature>
<dbReference type="Proteomes" id="UP001054837">
    <property type="component" value="Unassembled WGS sequence"/>
</dbReference>
<dbReference type="EMBL" id="BPLQ01005166">
    <property type="protein sequence ID" value="GIY13032.1"/>
    <property type="molecule type" value="Genomic_DNA"/>
</dbReference>
<accession>A0AAV4QY96</accession>
<name>A0AAV4QY96_9ARAC</name>
<keyword evidence="3" id="KW-1185">Reference proteome</keyword>
<organism evidence="2 3">
    <name type="scientific">Caerostris darwini</name>
    <dbReference type="NCBI Taxonomy" id="1538125"/>
    <lineage>
        <taxon>Eukaryota</taxon>
        <taxon>Metazoa</taxon>
        <taxon>Ecdysozoa</taxon>
        <taxon>Arthropoda</taxon>
        <taxon>Chelicerata</taxon>
        <taxon>Arachnida</taxon>
        <taxon>Araneae</taxon>
        <taxon>Araneomorphae</taxon>
        <taxon>Entelegynae</taxon>
        <taxon>Araneoidea</taxon>
        <taxon>Araneidae</taxon>
        <taxon>Caerostris</taxon>
    </lineage>
</organism>
<reference evidence="2 3" key="1">
    <citation type="submission" date="2021-06" db="EMBL/GenBank/DDBJ databases">
        <title>Caerostris darwini draft genome.</title>
        <authorList>
            <person name="Kono N."/>
            <person name="Arakawa K."/>
        </authorList>
    </citation>
    <scope>NUCLEOTIDE SEQUENCE [LARGE SCALE GENOMIC DNA]</scope>
</reference>
<dbReference type="AlphaFoldDB" id="A0AAV4QY96"/>
<comment type="caution">
    <text evidence="2">The sequence shown here is derived from an EMBL/GenBank/DDBJ whole genome shotgun (WGS) entry which is preliminary data.</text>
</comment>
<evidence type="ECO:0000256" key="1">
    <source>
        <dbReference type="SAM" id="MobiDB-lite"/>
    </source>
</evidence>
<evidence type="ECO:0000313" key="2">
    <source>
        <dbReference type="EMBL" id="GIY13032.1"/>
    </source>
</evidence>